<evidence type="ECO:0000313" key="1">
    <source>
        <dbReference type="EMBL" id="KAJ3473490.1"/>
    </source>
</evidence>
<accession>A0ACC1QDN0</accession>
<reference evidence="1" key="1">
    <citation type="submission" date="2022-07" db="EMBL/GenBank/DDBJ databases">
        <title>Genome Sequence of Lecanicillium saksenae.</title>
        <authorList>
            <person name="Buettner E."/>
        </authorList>
    </citation>
    <scope>NUCLEOTIDE SEQUENCE</scope>
    <source>
        <strain evidence="1">VT-O1</strain>
    </source>
</reference>
<name>A0ACC1QDN0_9HYPO</name>
<dbReference type="Proteomes" id="UP001148737">
    <property type="component" value="Unassembled WGS sequence"/>
</dbReference>
<dbReference type="EMBL" id="JANAKD010002488">
    <property type="protein sequence ID" value="KAJ3473490.1"/>
    <property type="molecule type" value="Genomic_DNA"/>
</dbReference>
<gene>
    <name evidence="1" type="ORF">NLG97_g10277</name>
</gene>
<evidence type="ECO:0000313" key="2">
    <source>
        <dbReference type="Proteomes" id="UP001148737"/>
    </source>
</evidence>
<organism evidence="1 2">
    <name type="scientific">Lecanicillium saksenae</name>
    <dbReference type="NCBI Taxonomy" id="468837"/>
    <lineage>
        <taxon>Eukaryota</taxon>
        <taxon>Fungi</taxon>
        <taxon>Dikarya</taxon>
        <taxon>Ascomycota</taxon>
        <taxon>Pezizomycotina</taxon>
        <taxon>Sordariomycetes</taxon>
        <taxon>Hypocreomycetidae</taxon>
        <taxon>Hypocreales</taxon>
        <taxon>Cordycipitaceae</taxon>
        <taxon>Lecanicillium</taxon>
    </lineage>
</organism>
<keyword evidence="2" id="KW-1185">Reference proteome</keyword>
<proteinExistence type="predicted"/>
<sequence length="80" mass="8441">MSSSTPPAQVEADDAKQPVEQPLGSQQASIMASEEAAVSEEKALQEAPKPVVEYPKGLEVLFIMLALILSITLCSLDQAA</sequence>
<comment type="caution">
    <text evidence="1">The sequence shown here is derived from an EMBL/GenBank/DDBJ whole genome shotgun (WGS) entry which is preliminary data.</text>
</comment>
<protein>
    <submittedName>
        <fullName evidence="1">Uncharacterized protein</fullName>
    </submittedName>
</protein>